<dbReference type="EMBL" id="FLQY01000050">
    <property type="protein sequence ID" value="SBT05109.1"/>
    <property type="molecule type" value="Genomic_DNA"/>
</dbReference>
<evidence type="ECO:0000313" key="2">
    <source>
        <dbReference type="Proteomes" id="UP000199600"/>
    </source>
</evidence>
<gene>
    <name evidence="1" type="ORF">PROAA_1430007</name>
</gene>
<keyword evidence="2" id="KW-1185">Reference proteome</keyword>
<reference evidence="1 2" key="1">
    <citation type="submission" date="2016-06" db="EMBL/GenBank/DDBJ databases">
        <authorList>
            <person name="Kjaerup R.B."/>
            <person name="Dalgaard T.S."/>
            <person name="Juul-Madsen H.R."/>
        </authorList>
    </citation>
    <scope>NUCLEOTIDE SEQUENCE [LARGE SCALE GENOMIC DNA]</scope>
    <source>
        <strain evidence="1">2</strain>
    </source>
</reference>
<dbReference type="Proteomes" id="UP000199600">
    <property type="component" value="Unassembled WGS sequence"/>
</dbReference>
<protein>
    <submittedName>
        <fullName evidence="1">Uncharacterized protein</fullName>
    </submittedName>
</protein>
<sequence>MVSRLNKPASANDHAAWTLAVRGIFFVLRFHLLPALTAGQKDELKVRGLI</sequence>
<proteinExistence type="predicted"/>
<evidence type="ECO:0000313" key="1">
    <source>
        <dbReference type="EMBL" id="SBT05109.1"/>
    </source>
</evidence>
<dbReference type="RefSeq" id="WP_186410046.1">
    <property type="nucleotide sequence ID" value="NZ_FLQY01000050.1"/>
</dbReference>
<dbReference type="AlphaFoldDB" id="A0A1A8XIU7"/>
<organism evidence="1 2">
    <name type="scientific">Candidatus Propionivibrio aalborgensis</name>
    <dbReference type="NCBI Taxonomy" id="1860101"/>
    <lineage>
        <taxon>Bacteria</taxon>
        <taxon>Pseudomonadati</taxon>
        <taxon>Pseudomonadota</taxon>
        <taxon>Betaproteobacteria</taxon>
        <taxon>Rhodocyclales</taxon>
        <taxon>Rhodocyclaceae</taxon>
        <taxon>Propionivibrio</taxon>
    </lineage>
</organism>
<accession>A0A1A8XIU7</accession>
<name>A0A1A8XIU7_9RHOO</name>